<dbReference type="SMART" id="SM00342">
    <property type="entry name" value="HTH_ARAC"/>
    <property type="match status" value="1"/>
</dbReference>
<dbReference type="InterPro" id="IPR020449">
    <property type="entry name" value="Tscrpt_reg_AraC-type_HTH"/>
</dbReference>
<dbReference type="SUPFAM" id="SSF51182">
    <property type="entry name" value="RmlC-like cupins"/>
    <property type="match status" value="1"/>
</dbReference>
<dbReference type="EMBL" id="BMGR01000009">
    <property type="protein sequence ID" value="GGG11264.1"/>
    <property type="molecule type" value="Genomic_DNA"/>
</dbReference>
<dbReference type="RefSeq" id="WP_188531884.1">
    <property type="nucleotide sequence ID" value="NZ_BMGR01000009.1"/>
</dbReference>
<dbReference type="GO" id="GO:0003700">
    <property type="term" value="F:DNA-binding transcription factor activity"/>
    <property type="evidence" value="ECO:0007669"/>
    <property type="project" value="InterPro"/>
</dbReference>
<gene>
    <name evidence="5" type="ORF">GCM10010916_30130</name>
</gene>
<organism evidence="5 6">
    <name type="scientific">Paenibacillus abyssi</name>
    <dbReference type="NCBI Taxonomy" id="1340531"/>
    <lineage>
        <taxon>Bacteria</taxon>
        <taxon>Bacillati</taxon>
        <taxon>Bacillota</taxon>
        <taxon>Bacilli</taxon>
        <taxon>Bacillales</taxon>
        <taxon>Paenibacillaceae</taxon>
        <taxon>Paenibacillus</taxon>
    </lineage>
</organism>
<dbReference type="PANTHER" id="PTHR43280">
    <property type="entry name" value="ARAC-FAMILY TRANSCRIPTIONAL REGULATOR"/>
    <property type="match status" value="1"/>
</dbReference>
<dbReference type="Gene3D" id="2.60.120.10">
    <property type="entry name" value="Jelly Rolls"/>
    <property type="match status" value="1"/>
</dbReference>
<dbReference type="InterPro" id="IPR011051">
    <property type="entry name" value="RmlC_Cupin_sf"/>
</dbReference>
<evidence type="ECO:0000259" key="4">
    <source>
        <dbReference type="PROSITE" id="PS01124"/>
    </source>
</evidence>
<sequence>MRQAVLESTPLDKTFPINVFFCNHDEQPIHIHWHAHIEWIYVVTGRARLQIDANFSEIHSEDLVFVNANQIHGVTSLEKGTALIAIVSNESLIRNFHLDSTESKYIVPIINRDIIFPNIVKGEEATEIRALINDLIREFTLKNVGYELIVKSKIFHILGLMFRNYYKLVEQNPKILNRGPVPEEFRILLKYLESNYVRGICIKDAAAMINISPSHFYRLFKKITGKTLIEYINNLRIYGAETLLVNSDLSISEIAERVGFGSATYFGKVFRESKFISPAKYRKMAHDNSKINR</sequence>
<keyword evidence="3" id="KW-0804">Transcription</keyword>
<dbReference type="AlphaFoldDB" id="A0A917FXG5"/>
<evidence type="ECO:0000313" key="5">
    <source>
        <dbReference type="EMBL" id="GGG11264.1"/>
    </source>
</evidence>
<dbReference type="Pfam" id="PF07883">
    <property type="entry name" value="Cupin_2"/>
    <property type="match status" value="1"/>
</dbReference>
<dbReference type="GO" id="GO:0043565">
    <property type="term" value="F:sequence-specific DNA binding"/>
    <property type="evidence" value="ECO:0007669"/>
    <property type="project" value="InterPro"/>
</dbReference>
<dbReference type="CDD" id="cd02208">
    <property type="entry name" value="cupin_RmlC-like"/>
    <property type="match status" value="1"/>
</dbReference>
<dbReference type="InterPro" id="IPR018060">
    <property type="entry name" value="HTH_AraC"/>
</dbReference>
<dbReference type="InterPro" id="IPR009057">
    <property type="entry name" value="Homeodomain-like_sf"/>
</dbReference>
<dbReference type="PROSITE" id="PS01124">
    <property type="entry name" value="HTH_ARAC_FAMILY_2"/>
    <property type="match status" value="1"/>
</dbReference>
<dbReference type="InterPro" id="IPR014710">
    <property type="entry name" value="RmlC-like_jellyroll"/>
</dbReference>
<dbReference type="Gene3D" id="1.10.10.60">
    <property type="entry name" value="Homeodomain-like"/>
    <property type="match status" value="2"/>
</dbReference>
<dbReference type="PANTHER" id="PTHR43280:SF28">
    <property type="entry name" value="HTH-TYPE TRANSCRIPTIONAL ACTIVATOR RHAS"/>
    <property type="match status" value="1"/>
</dbReference>
<evidence type="ECO:0000313" key="6">
    <source>
        <dbReference type="Proteomes" id="UP000644756"/>
    </source>
</evidence>
<evidence type="ECO:0000256" key="1">
    <source>
        <dbReference type="ARBA" id="ARBA00023015"/>
    </source>
</evidence>
<name>A0A917FXG5_9BACL</name>
<keyword evidence="6" id="KW-1185">Reference proteome</keyword>
<reference evidence="5" key="2">
    <citation type="submission" date="2020-09" db="EMBL/GenBank/DDBJ databases">
        <authorList>
            <person name="Sun Q."/>
            <person name="Zhou Y."/>
        </authorList>
    </citation>
    <scope>NUCLEOTIDE SEQUENCE</scope>
    <source>
        <strain evidence="5">CGMCC 1.12987</strain>
    </source>
</reference>
<feature type="domain" description="HTH araC/xylS-type" evidence="4">
    <location>
        <begin position="186"/>
        <end position="284"/>
    </location>
</feature>
<dbReference type="PRINTS" id="PR00032">
    <property type="entry name" value="HTHARAC"/>
</dbReference>
<proteinExistence type="predicted"/>
<dbReference type="InterPro" id="IPR013096">
    <property type="entry name" value="Cupin_2"/>
</dbReference>
<dbReference type="Pfam" id="PF12833">
    <property type="entry name" value="HTH_18"/>
    <property type="match status" value="1"/>
</dbReference>
<protein>
    <submittedName>
        <fullName evidence="5">AraC family transcriptional regulator</fullName>
    </submittedName>
</protein>
<comment type="caution">
    <text evidence="5">The sequence shown here is derived from an EMBL/GenBank/DDBJ whole genome shotgun (WGS) entry which is preliminary data.</text>
</comment>
<keyword evidence="2" id="KW-0238">DNA-binding</keyword>
<accession>A0A917FXG5</accession>
<reference evidence="5" key="1">
    <citation type="journal article" date="2014" name="Int. J. Syst. Evol. Microbiol.">
        <title>Complete genome sequence of Corynebacterium casei LMG S-19264T (=DSM 44701T), isolated from a smear-ripened cheese.</title>
        <authorList>
            <consortium name="US DOE Joint Genome Institute (JGI-PGF)"/>
            <person name="Walter F."/>
            <person name="Albersmeier A."/>
            <person name="Kalinowski J."/>
            <person name="Ruckert C."/>
        </authorList>
    </citation>
    <scope>NUCLEOTIDE SEQUENCE</scope>
    <source>
        <strain evidence="5">CGMCC 1.12987</strain>
    </source>
</reference>
<keyword evidence="1" id="KW-0805">Transcription regulation</keyword>
<evidence type="ECO:0000256" key="3">
    <source>
        <dbReference type="ARBA" id="ARBA00023163"/>
    </source>
</evidence>
<dbReference type="SUPFAM" id="SSF46689">
    <property type="entry name" value="Homeodomain-like"/>
    <property type="match status" value="2"/>
</dbReference>
<evidence type="ECO:0000256" key="2">
    <source>
        <dbReference type="ARBA" id="ARBA00023125"/>
    </source>
</evidence>
<dbReference type="Proteomes" id="UP000644756">
    <property type="component" value="Unassembled WGS sequence"/>
</dbReference>